<dbReference type="GO" id="GO:0000428">
    <property type="term" value="C:DNA-directed RNA polymerase complex"/>
    <property type="evidence" value="ECO:0007669"/>
    <property type="project" value="UniProtKB-KW"/>
</dbReference>
<organism evidence="9 10">
    <name type="scientific">Candidatus Phytoplasma pini</name>
    <dbReference type="NCBI Taxonomy" id="267362"/>
    <lineage>
        <taxon>Bacteria</taxon>
        <taxon>Bacillati</taxon>
        <taxon>Mycoplasmatota</taxon>
        <taxon>Mollicutes</taxon>
        <taxon>Acholeplasmatales</taxon>
        <taxon>Acholeplasmataceae</taxon>
        <taxon>Candidatus Phytoplasma</taxon>
    </lineage>
</organism>
<dbReference type="PROSITE" id="PS51913">
    <property type="entry name" value="HTH_HARE"/>
    <property type="match status" value="1"/>
</dbReference>
<protein>
    <recommendedName>
        <fullName evidence="6">RNAP delta factor</fullName>
    </recommendedName>
</protein>
<dbReference type="GO" id="GO:0006355">
    <property type="term" value="P:regulation of DNA-templated transcription"/>
    <property type="evidence" value="ECO:0007669"/>
    <property type="project" value="InterPro"/>
</dbReference>
<sequence>MKKKNSIQNDLNIVNSISMLELSYQILENNRDPMSIHQLIKKVLEMKKIDISDENKISQLYLDIILSGRFVFHGNDLWSIKKNNLSLWDQEYFILDTIEEKLINDEEILDFDEFVLRNKKKKDNTEEEKDANNFEHLDEALEDNEEDLIDEDEY</sequence>
<evidence type="ECO:0000256" key="5">
    <source>
        <dbReference type="ARBA" id="ARBA00023163"/>
    </source>
</evidence>
<feature type="compositionally biased region" description="Basic and acidic residues" evidence="7">
    <location>
        <begin position="130"/>
        <end position="139"/>
    </location>
</feature>
<evidence type="ECO:0000256" key="3">
    <source>
        <dbReference type="ARBA" id="ARBA00022679"/>
    </source>
</evidence>
<evidence type="ECO:0000259" key="8">
    <source>
        <dbReference type="PROSITE" id="PS51913"/>
    </source>
</evidence>
<evidence type="ECO:0000313" key="10">
    <source>
        <dbReference type="Proteomes" id="UP000320078"/>
    </source>
</evidence>
<dbReference type="GO" id="GO:0016779">
    <property type="term" value="F:nucleotidyltransferase activity"/>
    <property type="evidence" value="ECO:0007669"/>
    <property type="project" value="UniProtKB-KW"/>
</dbReference>
<dbReference type="Pfam" id="PF05066">
    <property type="entry name" value="HARE-HTH"/>
    <property type="match status" value="1"/>
</dbReference>
<reference evidence="9 10" key="1">
    <citation type="submission" date="2019-06" db="EMBL/GenBank/DDBJ databases">
        <title>Draft Genome Sequence of Candidatus Phytoplasma pini-Related Strain MDPP: A Resource for Comparative Genomics of Gymnosperm-infecting Phytoplasmas.</title>
        <authorList>
            <person name="Cai W."/>
            <person name="Costanzo S."/>
            <person name="Shao J."/>
            <person name="Zhao Y."/>
            <person name="Davis R."/>
        </authorList>
    </citation>
    <scope>NUCLEOTIDE SEQUENCE [LARGE SCALE GENOMIC DNA]</scope>
    <source>
        <strain evidence="9 10">MDPP</strain>
    </source>
</reference>
<dbReference type="RefSeq" id="WP_144658301.1">
    <property type="nucleotide sequence ID" value="NZ_VIAE01000002.1"/>
</dbReference>
<evidence type="ECO:0000313" key="9">
    <source>
        <dbReference type="EMBL" id="TVY12379.1"/>
    </source>
</evidence>
<accession>A0A559KJT7</accession>
<feature type="domain" description="HTH HARE-type" evidence="8">
    <location>
        <begin position="17"/>
        <end position="83"/>
    </location>
</feature>
<evidence type="ECO:0000256" key="6">
    <source>
        <dbReference type="ARBA" id="ARBA00031937"/>
    </source>
</evidence>
<dbReference type="Proteomes" id="UP000320078">
    <property type="component" value="Unassembled WGS sequence"/>
</dbReference>
<name>A0A559KJT7_9MOLU</name>
<dbReference type="InterPro" id="IPR029757">
    <property type="entry name" value="RpoE"/>
</dbReference>
<dbReference type="EMBL" id="VIAE01000002">
    <property type="protein sequence ID" value="TVY12379.1"/>
    <property type="molecule type" value="Genomic_DNA"/>
</dbReference>
<proteinExistence type="inferred from homology"/>
<keyword evidence="4" id="KW-0548">Nucleotidyltransferase</keyword>
<comment type="caution">
    <text evidence="9">The sequence shown here is derived from an EMBL/GenBank/DDBJ whole genome shotgun (WGS) entry which is preliminary data.</text>
</comment>
<feature type="region of interest" description="Disordered" evidence="7">
    <location>
        <begin position="122"/>
        <end position="154"/>
    </location>
</feature>
<keyword evidence="2" id="KW-0240">DNA-directed RNA polymerase</keyword>
<dbReference type="OrthoDB" id="401223at2"/>
<comment type="similarity">
    <text evidence="1">Belongs to the RpoE family.</text>
</comment>
<dbReference type="GO" id="GO:0006351">
    <property type="term" value="P:DNA-templated transcription"/>
    <property type="evidence" value="ECO:0007669"/>
    <property type="project" value="InterPro"/>
</dbReference>
<evidence type="ECO:0000256" key="7">
    <source>
        <dbReference type="SAM" id="MobiDB-lite"/>
    </source>
</evidence>
<dbReference type="AlphaFoldDB" id="A0A559KJT7"/>
<dbReference type="Gene3D" id="1.10.10.1250">
    <property type="entry name" value="RNA polymerase, subunit delta, N-terminal domain"/>
    <property type="match status" value="1"/>
</dbReference>
<feature type="compositionally biased region" description="Acidic residues" evidence="7">
    <location>
        <begin position="140"/>
        <end position="154"/>
    </location>
</feature>
<evidence type="ECO:0000256" key="4">
    <source>
        <dbReference type="ARBA" id="ARBA00022695"/>
    </source>
</evidence>
<keyword evidence="5" id="KW-0804">Transcription</keyword>
<dbReference type="InterPro" id="IPR038087">
    <property type="entry name" value="RNAP_delta_N_dom_sf"/>
</dbReference>
<keyword evidence="10" id="KW-1185">Reference proteome</keyword>
<keyword evidence="3" id="KW-0808">Transferase</keyword>
<evidence type="ECO:0000256" key="2">
    <source>
        <dbReference type="ARBA" id="ARBA00022478"/>
    </source>
</evidence>
<dbReference type="NCBIfam" id="TIGR04567">
    <property type="entry name" value="RNAP_delt_lowGC"/>
    <property type="match status" value="1"/>
</dbReference>
<gene>
    <name evidence="9" type="ORF">MDPP_00153</name>
</gene>
<dbReference type="InterPro" id="IPR007759">
    <property type="entry name" value="Asxl_HARE-HTH"/>
</dbReference>
<evidence type="ECO:0000256" key="1">
    <source>
        <dbReference type="ARBA" id="ARBA00009828"/>
    </source>
</evidence>